<sequence>MQLYPWMQRLSAQEPACQSAAFLFFVGTIARVFPPRQNSEAQGRIGSIIKQRAAGSFVSTRKPLRRDHEKGPRKGALRSSRYCRSTVEQPFPEIPHDHNS</sequence>
<name>A0A0L1KBZ9_9SPHN</name>
<evidence type="ECO:0000313" key="3">
    <source>
        <dbReference type="Proteomes" id="UP000037446"/>
    </source>
</evidence>
<evidence type="ECO:0000256" key="1">
    <source>
        <dbReference type="SAM" id="MobiDB-lite"/>
    </source>
</evidence>
<dbReference type="PATRIC" id="fig|1306953.7.peg.713"/>
<proteinExistence type="predicted"/>
<dbReference type="Proteomes" id="UP000037446">
    <property type="component" value="Unassembled WGS sequence"/>
</dbReference>
<dbReference type="STRING" id="1306953.J121_704"/>
<dbReference type="EMBL" id="JYNE01000026">
    <property type="protein sequence ID" value="KNH01570.1"/>
    <property type="molecule type" value="Genomic_DNA"/>
</dbReference>
<reference evidence="2" key="1">
    <citation type="submission" date="2015-02" db="EMBL/GenBank/DDBJ databases">
        <authorList>
            <person name="Chooi Y.-H."/>
        </authorList>
    </citation>
    <scope>NUCLEOTIDE SEQUENCE [LARGE SCALE GENOMIC DNA]</scope>
    <source>
        <strain evidence="2">LAMA 915</strain>
    </source>
</reference>
<dbReference type="GO" id="GO:0004637">
    <property type="term" value="F:phosphoribosylamine-glycine ligase activity"/>
    <property type="evidence" value="ECO:0007669"/>
    <property type="project" value="UniProtKB-EC"/>
</dbReference>
<organism evidence="2 3">
    <name type="scientific">Qipengyuania citrea LAMA 915</name>
    <dbReference type="NCBI Taxonomy" id="1306953"/>
    <lineage>
        <taxon>Bacteria</taxon>
        <taxon>Pseudomonadati</taxon>
        <taxon>Pseudomonadota</taxon>
        <taxon>Alphaproteobacteria</taxon>
        <taxon>Sphingomonadales</taxon>
        <taxon>Erythrobacteraceae</taxon>
        <taxon>Qipengyuania</taxon>
    </lineage>
</organism>
<dbReference type="AlphaFoldDB" id="A0A0L1KBZ9"/>
<protein>
    <submittedName>
        <fullName evidence="2">Phosphoribosylamine--glycine ligase</fullName>
        <ecNumber evidence="2">6.3.4.13</ecNumber>
    </submittedName>
</protein>
<dbReference type="EC" id="6.3.4.13" evidence="2"/>
<keyword evidence="2" id="KW-0436">Ligase</keyword>
<feature type="region of interest" description="Disordered" evidence="1">
    <location>
        <begin position="54"/>
        <end position="100"/>
    </location>
</feature>
<comment type="caution">
    <text evidence="2">The sequence shown here is derived from an EMBL/GenBank/DDBJ whole genome shotgun (WGS) entry which is preliminary data.</text>
</comment>
<gene>
    <name evidence="2" type="ORF">J121_704</name>
</gene>
<accession>A0A0L1KBZ9</accession>
<evidence type="ECO:0000313" key="2">
    <source>
        <dbReference type="EMBL" id="KNH01570.1"/>
    </source>
</evidence>